<dbReference type="PROSITE" id="PS51192">
    <property type="entry name" value="HELICASE_ATP_BIND_1"/>
    <property type="match status" value="1"/>
</dbReference>
<dbReference type="SMART" id="SM00487">
    <property type="entry name" value="DEXDc"/>
    <property type="match status" value="1"/>
</dbReference>
<dbReference type="InterPro" id="IPR027417">
    <property type="entry name" value="P-loop_NTPase"/>
</dbReference>
<evidence type="ECO:0000256" key="10">
    <source>
        <dbReference type="ARBA" id="ARBA00022840"/>
    </source>
</evidence>
<dbReference type="Pfam" id="PF22191">
    <property type="entry name" value="IBR_1"/>
    <property type="match status" value="1"/>
</dbReference>
<reference evidence="19" key="1">
    <citation type="submission" date="2025-08" db="UniProtKB">
        <authorList>
            <consortium name="RefSeq"/>
        </authorList>
    </citation>
    <scope>IDENTIFICATION</scope>
    <source>
        <tissue evidence="19">Whole sample</tissue>
    </source>
</reference>
<evidence type="ECO:0000256" key="5">
    <source>
        <dbReference type="ARBA" id="ARBA00022771"/>
    </source>
</evidence>
<keyword evidence="18" id="KW-1185">Reference proteome</keyword>
<dbReference type="InterPro" id="IPR014001">
    <property type="entry name" value="Helicase_ATP-bd"/>
</dbReference>
<sequence length="1460" mass="167649">MADEYVIQTNKNRGNEDEQNLPINDKRDEIVQKALKNQVCLIRCESGSGKSTQLPKLLLQSPVCENGRIVCTQPRKGAVASLAAKVASEMKQTVGDVVGYQCGVQRKISEKTKLVYMTDLALLNHFLQDELLNEYVCIIIDEAQERSIYTDILLGMIKNLLPKRKDQRICLVIVTSTFTDSKVFVDYYDECPVITVSDAVNHVDIEWIPRTEEENYENVEMKAVDKVVEIHSMQPVNDGDIILFLPGQPEIERYMQTLQKKLKDKSDHWILPLHNKLQSIKLNEIFEKTPPKKRKIVISTNMAEAYDTIPGLRYILDTGFVKEIQYDPVKKEHSLKLIQITQSSANQRKEIARKSSQGKCFRFYSQNDLNMTTIPDILRIHIGHAVLKLLQLGVNPCSFDFVQSPLTKTIETTFQELSKLEAVKDGKLTELGNWIAKLPLDPNLGVFVHDAVERDIGVEAIIIATTSTFSENLFYRGGSIQQRDECEKLKIPFCHNKGDHLSFLNVFKQWLVVPEEKKVEWCIKNSINDRTMRNIQDTVLDILYILEKEMDISLKLELKHKICDERALRELLFKAFQQNLGYYLGHEKVGYYFVDKDKDMLIHPSSSLRCLAIHPKWVISEMVLNTSRTYAVNITEVDEKDVMKALERKELTFKIEDIRQKRLREEPIHIEYVGHHLLNQIVGPDGGNVQEIERKLQKDNKNVTFVVEADKEKGEILIYASSEKNEISVGSLKMVFDPMRKKIKDEQVIKPIASKCNAANLSIGPGGIIQDIMFDYDFRSVSVYCSDKNFKGVEQLRKRLGKFGEIIDFVEKSPSNSHPKYRGEAVFKESDSAKNAVAGTSDKESEIKVKPPFWMSDQFKVKLKWCRRVLEGYGLVQVKNEVAFKAVLALSEKKSFPLGESSVSIKESGRMNEFCISGITEPVNEDILKEWTVGTLRLSENDIEKVYVPRKTPSNLETLYHLKSKLEEQIGKYADKKKFMVTLPQVSPKEIYYNGYVTFIGLEDGTEAYLSFHDKIKINGRLVSFTPDVRFRMFVQDCVVQHVGAKFNKFVEKANNGRDTIRIEKKLHGNYIIDINTESVKKMLELRNSLQYLFKAEILDLMDMPRLGSMFTRNGKNKIDEIMKKTNTLIVCNNRNKTISIYGEGRYHLVKDEIETYIDSLGSSKTIDLKGESKHSGLIKRLIQDYGVDLQGLRDQTDLAYAKLDHRKHRIEIQGSEESIELAEKSIKEIMKVEEMRNYCKAPSKNAECGICFTEMSTTELYRLESCGHPCCKNCIQSYLSIKIKEKDFPLQCCHEFCNMLWAWSDIQNMIKLGFCTLQFLIDASVSYHVAKHKDKLRYCITPECKMVYEVCTDGKSKSICPLCGISLCRRCHVEYHAGVSCEIYQHYRGINDELKKWICDDPSNRGLCPKCCIPIEKNGGCMHVECKQCGSHICWTCEDFFDSRSQCYKHLLETHKSYV</sequence>
<proteinExistence type="inferred from homology"/>
<dbReference type="InterPro" id="IPR013087">
    <property type="entry name" value="Znf_C2H2_type"/>
</dbReference>
<organism evidence="18 19">
    <name type="scientific">Crassostrea virginica</name>
    <name type="common">Eastern oyster</name>
    <dbReference type="NCBI Taxonomy" id="6565"/>
    <lineage>
        <taxon>Eukaryota</taxon>
        <taxon>Metazoa</taxon>
        <taxon>Spiralia</taxon>
        <taxon>Lophotrochozoa</taxon>
        <taxon>Mollusca</taxon>
        <taxon>Bivalvia</taxon>
        <taxon>Autobranchia</taxon>
        <taxon>Pteriomorphia</taxon>
        <taxon>Ostreida</taxon>
        <taxon>Ostreoidea</taxon>
        <taxon>Ostreidae</taxon>
        <taxon>Crassostrea</taxon>
    </lineage>
</organism>
<evidence type="ECO:0000256" key="6">
    <source>
        <dbReference type="ARBA" id="ARBA00022786"/>
    </source>
</evidence>
<dbReference type="SUPFAM" id="SSF57850">
    <property type="entry name" value="RING/U-box"/>
    <property type="match status" value="3"/>
</dbReference>
<keyword evidence="6" id="KW-0833">Ubl conjugation pathway</keyword>
<dbReference type="SMART" id="SM00647">
    <property type="entry name" value="IBR"/>
    <property type="match status" value="2"/>
</dbReference>
<evidence type="ECO:0000313" key="18">
    <source>
        <dbReference type="Proteomes" id="UP000694844"/>
    </source>
</evidence>
<feature type="domain" description="Helicase ATP-binding" evidence="15">
    <location>
        <begin position="31"/>
        <end position="196"/>
    </location>
</feature>
<evidence type="ECO:0000256" key="7">
    <source>
        <dbReference type="ARBA" id="ARBA00022801"/>
    </source>
</evidence>
<evidence type="ECO:0000256" key="4">
    <source>
        <dbReference type="ARBA" id="ARBA00022741"/>
    </source>
</evidence>
<keyword evidence="5 12" id="KW-0863">Zinc-finger</keyword>
<dbReference type="InterPro" id="IPR056245">
    <property type="entry name" value="KH_DEAH11/12"/>
</dbReference>
<dbReference type="PROSITE" id="PS51873">
    <property type="entry name" value="TRIAD"/>
    <property type="match status" value="1"/>
</dbReference>
<dbReference type="OrthoDB" id="10009520at2759"/>
<keyword evidence="4" id="KW-0547">Nucleotide-binding</keyword>
<evidence type="ECO:0000256" key="3">
    <source>
        <dbReference type="ARBA" id="ARBA00022737"/>
    </source>
</evidence>
<evidence type="ECO:0000259" key="14">
    <source>
        <dbReference type="PROSITE" id="PS50089"/>
    </source>
</evidence>
<dbReference type="Gene3D" id="3.40.50.300">
    <property type="entry name" value="P-loop containing nucleotide triphosphate hydrolases"/>
    <property type="match status" value="2"/>
</dbReference>
<evidence type="ECO:0000256" key="2">
    <source>
        <dbReference type="ARBA" id="ARBA00022723"/>
    </source>
</evidence>
<dbReference type="Pfam" id="PF00270">
    <property type="entry name" value="DEAD"/>
    <property type="match status" value="1"/>
</dbReference>
<dbReference type="GO" id="GO:0016740">
    <property type="term" value="F:transferase activity"/>
    <property type="evidence" value="ECO:0007669"/>
    <property type="project" value="UniProtKB-KW"/>
</dbReference>
<keyword evidence="3" id="KW-0677">Repeat</keyword>
<dbReference type="InterPro" id="IPR018957">
    <property type="entry name" value="Znf_C3HC4_RING-type"/>
</dbReference>
<keyword evidence="2" id="KW-0479">Metal-binding</keyword>
<dbReference type="Gene3D" id="1.20.120.1750">
    <property type="match status" value="1"/>
</dbReference>
<keyword evidence="10" id="KW-0067">ATP-binding</keyword>
<dbReference type="CDD" id="cd17917">
    <property type="entry name" value="DEXHc_RHA-like"/>
    <property type="match status" value="1"/>
</dbReference>
<dbReference type="Pfam" id="PF01485">
    <property type="entry name" value="IBR"/>
    <property type="match status" value="1"/>
</dbReference>
<gene>
    <name evidence="19" type="primary">LOC111118729</name>
</gene>
<dbReference type="PROSITE" id="PS51194">
    <property type="entry name" value="HELICASE_CTER"/>
    <property type="match status" value="1"/>
</dbReference>
<dbReference type="InterPro" id="IPR011545">
    <property type="entry name" value="DEAD/DEAH_box_helicase_dom"/>
</dbReference>
<evidence type="ECO:0000313" key="19">
    <source>
        <dbReference type="RefSeq" id="XP_022314034.1"/>
    </source>
</evidence>
<dbReference type="InterPro" id="IPR001841">
    <property type="entry name" value="Znf_RING"/>
</dbReference>
<evidence type="ECO:0000259" key="17">
    <source>
        <dbReference type="PROSITE" id="PS51873"/>
    </source>
</evidence>
<keyword evidence="9" id="KW-0862">Zinc</keyword>
<evidence type="ECO:0000259" key="16">
    <source>
        <dbReference type="PROSITE" id="PS51194"/>
    </source>
</evidence>
<dbReference type="GO" id="GO:0016787">
    <property type="term" value="F:hydrolase activity"/>
    <property type="evidence" value="ECO:0007669"/>
    <property type="project" value="UniProtKB-KW"/>
</dbReference>
<evidence type="ECO:0000259" key="15">
    <source>
        <dbReference type="PROSITE" id="PS51192"/>
    </source>
</evidence>
<dbReference type="SMART" id="SM00847">
    <property type="entry name" value="HA2"/>
    <property type="match status" value="1"/>
</dbReference>
<dbReference type="Gene3D" id="3.30.40.10">
    <property type="entry name" value="Zinc/RING finger domain, C3HC4 (zinc finger)"/>
    <property type="match status" value="1"/>
</dbReference>
<accession>A0A8B8CFR5</accession>
<protein>
    <submittedName>
        <fullName evidence="19">ATP-dependent RNA helicase DEAH12, chloroplastic-like</fullName>
    </submittedName>
</protein>
<dbReference type="GO" id="GO:0008270">
    <property type="term" value="F:zinc ion binding"/>
    <property type="evidence" value="ECO:0007669"/>
    <property type="project" value="UniProtKB-KW"/>
</dbReference>
<evidence type="ECO:0000256" key="11">
    <source>
        <dbReference type="ARBA" id="ARBA00038040"/>
    </source>
</evidence>
<evidence type="ECO:0000256" key="1">
    <source>
        <dbReference type="ARBA" id="ARBA00022679"/>
    </source>
</evidence>
<dbReference type="GO" id="GO:0004386">
    <property type="term" value="F:helicase activity"/>
    <property type="evidence" value="ECO:0007669"/>
    <property type="project" value="UniProtKB-KW"/>
</dbReference>
<dbReference type="Proteomes" id="UP000694844">
    <property type="component" value="Chromosome 2"/>
</dbReference>
<dbReference type="PANTHER" id="PTHR18934:SF91">
    <property type="entry name" value="PRE-MRNA-SPLICING FACTOR ATP-DEPENDENT RNA HELICASE PRP16"/>
    <property type="match status" value="1"/>
</dbReference>
<dbReference type="GO" id="GO:0003723">
    <property type="term" value="F:RNA binding"/>
    <property type="evidence" value="ECO:0007669"/>
    <property type="project" value="TreeGrafter"/>
</dbReference>
<dbReference type="Pfam" id="PF00097">
    <property type="entry name" value="zf-C3HC4"/>
    <property type="match status" value="1"/>
</dbReference>
<comment type="similarity">
    <text evidence="11">Belongs to the DEAD box helicase family. DEAH subfamily. PRP16 sub-subfamily.</text>
</comment>
<dbReference type="InterPro" id="IPR013083">
    <property type="entry name" value="Znf_RING/FYVE/PHD"/>
</dbReference>
<name>A0A8B8CFR5_CRAVI</name>
<dbReference type="KEGG" id="cvn:111118729"/>
<dbReference type="CDD" id="cd18791">
    <property type="entry name" value="SF2_C_RHA"/>
    <property type="match status" value="1"/>
</dbReference>
<dbReference type="InterPro" id="IPR001650">
    <property type="entry name" value="Helicase_C-like"/>
</dbReference>
<evidence type="ECO:0000256" key="8">
    <source>
        <dbReference type="ARBA" id="ARBA00022806"/>
    </source>
</evidence>
<dbReference type="PROSITE" id="PS50089">
    <property type="entry name" value="ZF_RING_2"/>
    <property type="match status" value="1"/>
</dbReference>
<dbReference type="InterPro" id="IPR007502">
    <property type="entry name" value="Helicase-assoc_dom"/>
</dbReference>
<dbReference type="InterPro" id="IPR044066">
    <property type="entry name" value="TRIAD_supradom"/>
</dbReference>
<dbReference type="InterPro" id="IPR002867">
    <property type="entry name" value="IBR_dom"/>
</dbReference>
<dbReference type="GO" id="GO:0005524">
    <property type="term" value="F:ATP binding"/>
    <property type="evidence" value="ECO:0007669"/>
    <property type="project" value="UniProtKB-KW"/>
</dbReference>
<dbReference type="PROSITE" id="PS00028">
    <property type="entry name" value="ZINC_FINGER_C2H2_1"/>
    <property type="match status" value="1"/>
</dbReference>
<feature type="region of interest" description="Disordered" evidence="13">
    <location>
        <begin position="1"/>
        <end position="21"/>
    </location>
</feature>
<dbReference type="SUPFAM" id="SSF52540">
    <property type="entry name" value="P-loop containing nucleoside triphosphate hydrolases"/>
    <property type="match status" value="1"/>
</dbReference>
<feature type="domain" description="RING-type" evidence="17">
    <location>
        <begin position="1245"/>
        <end position="1460"/>
    </location>
</feature>
<dbReference type="PANTHER" id="PTHR18934">
    <property type="entry name" value="ATP-DEPENDENT RNA HELICASE"/>
    <property type="match status" value="1"/>
</dbReference>
<evidence type="ECO:0000256" key="9">
    <source>
        <dbReference type="ARBA" id="ARBA00022833"/>
    </source>
</evidence>
<keyword evidence="8" id="KW-0347">Helicase</keyword>
<feature type="domain" description="Helicase C-terminal" evidence="16">
    <location>
        <begin position="222"/>
        <end position="393"/>
    </location>
</feature>
<keyword evidence="1" id="KW-0808">Transferase</keyword>
<evidence type="ECO:0000256" key="13">
    <source>
        <dbReference type="SAM" id="MobiDB-lite"/>
    </source>
</evidence>
<dbReference type="GeneID" id="111118729"/>
<evidence type="ECO:0000256" key="12">
    <source>
        <dbReference type="PROSITE-ProRule" id="PRU00175"/>
    </source>
</evidence>
<dbReference type="CDD" id="cd20335">
    <property type="entry name" value="BRcat_RBR"/>
    <property type="match status" value="1"/>
</dbReference>
<keyword evidence="7" id="KW-0378">Hydrolase</keyword>
<dbReference type="Gene3D" id="1.20.120.1080">
    <property type="match status" value="1"/>
</dbReference>
<dbReference type="CDD" id="cd00590">
    <property type="entry name" value="RRM_SF"/>
    <property type="match status" value="1"/>
</dbReference>
<dbReference type="RefSeq" id="XP_022314034.1">
    <property type="nucleotide sequence ID" value="XM_022458326.1"/>
</dbReference>
<dbReference type="Pfam" id="PF24471">
    <property type="entry name" value="KH_DEAH11"/>
    <property type="match status" value="1"/>
</dbReference>
<feature type="domain" description="RING-type" evidence="14">
    <location>
        <begin position="1249"/>
        <end position="1293"/>
    </location>
</feature>